<dbReference type="InterPro" id="IPR036179">
    <property type="entry name" value="Ig-like_dom_sf"/>
</dbReference>
<protein>
    <recommendedName>
        <fullName evidence="4">Immunoglobulin V-set domain-containing protein</fullName>
    </recommendedName>
</protein>
<sequence>MMSAVLLEAPPPWRRQPAATAPPAAHVARENPPKPEAVFTIESDAEKHYFMCVVDTTHLGPVTYQWKMDNGDWLSGTQRLDLSVDVNPQEVSCKVITRLSESKASSPTKNGCYKPAPLYEEDQTLTLRKCVTVQQPIKIIRWKHNGNLVVNWNSPDTVTYYGEFKGRTTLDAETLKLEIKDLTLSDGGTFSLETDKGPTPLRTLMDWLQHNDNNTLRHDNLADKR</sequence>
<dbReference type="Proteomes" id="UP001174136">
    <property type="component" value="Unassembled WGS sequence"/>
</dbReference>
<feature type="compositionally biased region" description="Low complexity" evidence="1">
    <location>
        <begin position="15"/>
        <end position="26"/>
    </location>
</feature>
<dbReference type="InterPro" id="IPR013783">
    <property type="entry name" value="Ig-like_fold"/>
</dbReference>
<comment type="caution">
    <text evidence="2">The sequence shown here is derived from an EMBL/GenBank/DDBJ whole genome shotgun (WGS) entry which is preliminary data.</text>
</comment>
<dbReference type="Gene3D" id="2.60.40.10">
    <property type="entry name" value="Immunoglobulins"/>
    <property type="match status" value="1"/>
</dbReference>
<dbReference type="SUPFAM" id="SSF48726">
    <property type="entry name" value="Immunoglobulin"/>
    <property type="match status" value="1"/>
</dbReference>
<accession>A0AA47P275</accession>
<keyword evidence="3" id="KW-1185">Reference proteome</keyword>
<organism evidence="2 3">
    <name type="scientific">Merluccius polli</name>
    <name type="common">Benguela hake</name>
    <name type="synonym">Merluccius cadenati</name>
    <dbReference type="NCBI Taxonomy" id="89951"/>
    <lineage>
        <taxon>Eukaryota</taxon>
        <taxon>Metazoa</taxon>
        <taxon>Chordata</taxon>
        <taxon>Craniata</taxon>
        <taxon>Vertebrata</taxon>
        <taxon>Euteleostomi</taxon>
        <taxon>Actinopterygii</taxon>
        <taxon>Neopterygii</taxon>
        <taxon>Teleostei</taxon>
        <taxon>Neoteleostei</taxon>
        <taxon>Acanthomorphata</taxon>
        <taxon>Zeiogadaria</taxon>
        <taxon>Gadariae</taxon>
        <taxon>Gadiformes</taxon>
        <taxon>Gadoidei</taxon>
        <taxon>Merlucciidae</taxon>
        <taxon>Merluccius</taxon>
    </lineage>
</organism>
<reference evidence="2" key="1">
    <citation type="journal article" date="2023" name="Front. Mar. Sci.">
        <title>A new Merluccius polli reference genome to investigate the effects of global change in West African waters.</title>
        <authorList>
            <person name="Mateo J.L."/>
            <person name="Blanco-Fernandez C."/>
            <person name="Garcia-Vazquez E."/>
            <person name="Machado-Schiaffino G."/>
        </authorList>
    </citation>
    <scope>NUCLEOTIDE SEQUENCE</scope>
    <source>
        <strain evidence="2">C29</strain>
        <tissue evidence="2">Fin</tissue>
    </source>
</reference>
<evidence type="ECO:0000256" key="1">
    <source>
        <dbReference type="SAM" id="MobiDB-lite"/>
    </source>
</evidence>
<dbReference type="AlphaFoldDB" id="A0AA47P275"/>
<evidence type="ECO:0000313" key="2">
    <source>
        <dbReference type="EMBL" id="KAK0145128.1"/>
    </source>
</evidence>
<name>A0AA47P275_MERPO</name>
<evidence type="ECO:0000313" key="3">
    <source>
        <dbReference type="Proteomes" id="UP001174136"/>
    </source>
</evidence>
<evidence type="ECO:0008006" key="4">
    <source>
        <dbReference type="Google" id="ProtNLM"/>
    </source>
</evidence>
<feature type="region of interest" description="Disordered" evidence="1">
    <location>
        <begin position="13"/>
        <end position="32"/>
    </location>
</feature>
<gene>
    <name evidence="2" type="ORF">N1851_015982</name>
</gene>
<proteinExistence type="predicted"/>
<dbReference type="EMBL" id="JAOPHQ010002884">
    <property type="protein sequence ID" value="KAK0145128.1"/>
    <property type="molecule type" value="Genomic_DNA"/>
</dbReference>